<evidence type="ECO:0000313" key="4">
    <source>
        <dbReference type="RefSeq" id="XP_026730963.1"/>
    </source>
</evidence>
<keyword evidence="3" id="KW-1185">Reference proteome</keyword>
<dbReference type="Pfam" id="PF08338">
    <property type="entry name" value="DUF1731"/>
    <property type="match status" value="1"/>
</dbReference>
<dbReference type="Gene3D" id="3.40.50.720">
    <property type="entry name" value="NAD(P)-binding Rossmann-like Domain"/>
    <property type="match status" value="1"/>
</dbReference>
<dbReference type="FunCoup" id="A0A7E5VRH2">
    <property type="interactions" value="317"/>
</dbReference>
<gene>
    <name evidence="4" type="primary">LOC113496065</name>
</gene>
<dbReference type="InterPro" id="IPR036291">
    <property type="entry name" value="NAD(P)-bd_dom_sf"/>
</dbReference>
<sequence length="309" mass="34591">MRARLNIIAMVFKGGGTGFIGRNLGDLLAIKGYNVTNVARMPGANNISWTNLEKCGLPKSFAVVNLAGQQFMDFTKSWTPGFKQNVQNSRVCTTQALAKAINKTEDKPKVFVVLTGVGAYEPSELNRYDETSPTTGHDFFSRLTVEWEKAAHVDPPVRLVIIRSGAVLGRWGGMIKNMFLPFYFGLGGRIGTGKQFLPWIHIDDLTRLILFAIENENVKGILNGVAPHVITNDDFTQSFAKALRRPAFIPVPERLLNFLLDPERAMIMTKGQHVVPKRVLQYGFKYNYPRIDVACEEFAHLCPKKHPLK</sequence>
<dbReference type="PANTHER" id="PTHR11092">
    <property type="entry name" value="SUGAR NUCLEOTIDE EPIMERASE RELATED"/>
    <property type="match status" value="1"/>
</dbReference>
<dbReference type="PANTHER" id="PTHR11092:SF0">
    <property type="entry name" value="EPIMERASE FAMILY PROTEIN SDR39U1"/>
    <property type="match status" value="1"/>
</dbReference>
<dbReference type="InParanoid" id="A0A7E5VRH2"/>
<dbReference type="CTD" id="56948"/>
<dbReference type="OrthoDB" id="276721at2759"/>
<dbReference type="AlphaFoldDB" id="A0A7E5VRH2"/>
<organism evidence="3 4">
    <name type="scientific">Trichoplusia ni</name>
    <name type="common">Cabbage looper</name>
    <dbReference type="NCBI Taxonomy" id="7111"/>
    <lineage>
        <taxon>Eukaryota</taxon>
        <taxon>Metazoa</taxon>
        <taxon>Ecdysozoa</taxon>
        <taxon>Arthropoda</taxon>
        <taxon>Hexapoda</taxon>
        <taxon>Insecta</taxon>
        <taxon>Pterygota</taxon>
        <taxon>Neoptera</taxon>
        <taxon>Endopterygota</taxon>
        <taxon>Lepidoptera</taxon>
        <taxon>Glossata</taxon>
        <taxon>Ditrysia</taxon>
        <taxon>Noctuoidea</taxon>
        <taxon>Noctuidae</taxon>
        <taxon>Plusiinae</taxon>
        <taxon>Trichoplusia</taxon>
    </lineage>
</organism>
<reference evidence="4" key="1">
    <citation type="submission" date="2025-08" db="UniProtKB">
        <authorList>
            <consortium name="RefSeq"/>
        </authorList>
    </citation>
    <scope>IDENTIFICATION</scope>
</reference>
<protein>
    <submittedName>
        <fullName evidence="4">Epimerase family protein SDR39U1 isoform X1</fullName>
    </submittedName>
</protein>
<dbReference type="GeneID" id="113496065"/>
<name>A0A7E5VRH2_TRINI</name>
<dbReference type="NCBIfam" id="TIGR01777">
    <property type="entry name" value="yfcH"/>
    <property type="match status" value="1"/>
</dbReference>
<dbReference type="SUPFAM" id="SSF51735">
    <property type="entry name" value="NAD(P)-binding Rossmann-fold domains"/>
    <property type="match status" value="1"/>
</dbReference>
<dbReference type="Proteomes" id="UP000322000">
    <property type="component" value="Chromosome 1"/>
</dbReference>
<dbReference type="RefSeq" id="XP_026730963.1">
    <property type="nucleotide sequence ID" value="XM_026875162.1"/>
</dbReference>
<proteinExistence type="predicted"/>
<evidence type="ECO:0000259" key="2">
    <source>
        <dbReference type="Pfam" id="PF08338"/>
    </source>
</evidence>
<feature type="domain" description="DUF1731" evidence="2">
    <location>
        <begin position="251"/>
        <end position="297"/>
    </location>
</feature>
<dbReference type="InterPro" id="IPR013549">
    <property type="entry name" value="DUF1731"/>
</dbReference>
<feature type="domain" description="NAD-dependent epimerase/dehydratase" evidence="1">
    <location>
        <begin position="15"/>
        <end position="216"/>
    </location>
</feature>
<accession>A0A7E5VRH2</accession>
<dbReference type="Pfam" id="PF01370">
    <property type="entry name" value="Epimerase"/>
    <property type="match status" value="1"/>
</dbReference>
<dbReference type="InterPro" id="IPR010099">
    <property type="entry name" value="SDR39U1"/>
</dbReference>
<evidence type="ECO:0000259" key="1">
    <source>
        <dbReference type="Pfam" id="PF01370"/>
    </source>
</evidence>
<dbReference type="InterPro" id="IPR001509">
    <property type="entry name" value="Epimerase_deHydtase"/>
</dbReference>
<dbReference type="KEGG" id="tnl:113496065"/>
<evidence type="ECO:0000313" key="3">
    <source>
        <dbReference type="Proteomes" id="UP000322000"/>
    </source>
</evidence>